<gene>
    <name evidence="1" type="ORF">M513_13249</name>
</gene>
<organism evidence="1 2">
    <name type="scientific">Trichuris suis</name>
    <name type="common">pig whipworm</name>
    <dbReference type="NCBI Taxonomy" id="68888"/>
    <lineage>
        <taxon>Eukaryota</taxon>
        <taxon>Metazoa</taxon>
        <taxon>Ecdysozoa</taxon>
        <taxon>Nematoda</taxon>
        <taxon>Enoplea</taxon>
        <taxon>Dorylaimia</taxon>
        <taxon>Trichinellida</taxon>
        <taxon>Trichuridae</taxon>
        <taxon>Trichuris</taxon>
    </lineage>
</organism>
<protein>
    <submittedName>
        <fullName evidence="1">Uncharacterized protein</fullName>
    </submittedName>
</protein>
<accession>A0A085LLM6</accession>
<sequence>MALLEDSPALKNKCRTSERMRSFQKGNTVDLKHVSHAQTVAYLAVPRGQWKSDLPAPRTLKRWNRIAKTAFGLALYGLDRLFGISFCQGELM</sequence>
<dbReference type="AlphaFoldDB" id="A0A085LLM6"/>
<name>A0A085LLM6_9BILA</name>
<reference evidence="1 2" key="1">
    <citation type="journal article" date="2014" name="Nat. Genet.">
        <title>Genome and transcriptome of the porcine whipworm Trichuris suis.</title>
        <authorList>
            <person name="Jex A.R."/>
            <person name="Nejsum P."/>
            <person name="Schwarz E.M."/>
            <person name="Hu L."/>
            <person name="Young N.D."/>
            <person name="Hall R.S."/>
            <person name="Korhonen P.K."/>
            <person name="Liao S."/>
            <person name="Thamsborg S."/>
            <person name="Xia J."/>
            <person name="Xu P."/>
            <person name="Wang S."/>
            <person name="Scheerlinck J.P."/>
            <person name="Hofmann A."/>
            <person name="Sternberg P.W."/>
            <person name="Wang J."/>
            <person name="Gasser R.B."/>
        </authorList>
    </citation>
    <scope>NUCLEOTIDE SEQUENCE [LARGE SCALE GENOMIC DNA]</scope>
    <source>
        <strain evidence="1">DCEP-RM93M</strain>
    </source>
</reference>
<dbReference type="Proteomes" id="UP000030764">
    <property type="component" value="Unassembled WGS sequence"/>
</dbReference>
<feature type="non-terminal residue" evidence="1">
    <location>
        <position position="92"/>
    </location>
</feature>
<keyword evidence="2" id="KW-1185">Reference proteome</keyword>
<evidence type="ECO:0000313" key="1">
    <source>
        <dbReference type="EMBL" id="KFD45872.1"/>
    </source>
</evidence>
<proteinExistence type="predicted"/>
<dbReference type="EMBL" id="KL363414">
    <property type="protein sequence ID" value="KFD45872.1"/>
    <property type="molecule type" value="Genomic_DNA"/>
</dbReference>
<evidence type="ECO:0000313" key="2">
    <source>
        <dbReference type="Proteomes" id="UP000030764"/>
    </source>
</evidence>